<proteinExistence type="predicted"/>
<keyword evidence="2" id="KW-1185">Reference proteome</keyword>
<sequence length="78" mass="8908">MSQSEVARLREQIEQEFIALRRGLSGLSSGMARHSFIHSRMERIGSIQSSLAEHVGEKEATHVMCELYMQNMEQMVNV</sequence>
<dbReference type="OrthoDB" id="165009at2"/>
<dbReference type="RefSeq" id="WP_111323079.1">
    <property type="nucleotide sequence ID" value="NZ_BIFX01000001.1"/>
</dbReference>
<dbReference type="EMBL" id="QKUF01000008">
    <property type="protein sequence ID" value="PZW29580.1"/>
    <property type="molecule type" value="Genomic_DNA"/>
</dbReference>
<accession>A0A326U6T4</accession>
<dbReference type="Proteomes" id="UP000248806">
    <property type="component" value="Unassembled WGS sequence"/>
</dbReference>
<organism evidence="1 2">
    <name type="scientific">Thermosporothrix hazakensis</name>
    <dbReference type="NCBI Taxonomy" id="644383"/>
    <lineage>
        <taxon>Bacteria</taxon>
        <taxon>Bacillati</taxon>
        <taxon>Chloroflexota</taxon>
        <taxon>Ktedonobacteria</taxon>
        <taxon>Ktedonobacterales</taxon>
        <taxon>Thermosporotrichaceae</taxon>
        <taxon>Thermosporothrix</taxon>
    </lineage>
</organism>
<comment type="caution">
    <text evidence="1">The sequence shown here is derived from an EMBL/GenBank/DDBJ whole genome shotgun (WGS) entry which is preliminary data.</text>
</comment>
<dbReference type="AlphaFoldDB" id="A0A326U6T4"/>
<name>A0A326U6T4_THEHA</name>
<evidence type="ECO:0000313" key="1">
    <source>
        <dbReference type="EMBL" id="PZW29580.1"/>
    </source>
</evidence>
<protein>
    <submittedName>
        <fullName evidence="1">Uncharacterized protein</fullName>
    </submittedName>
</protein>
<evidence type="ECO:0000313" key="2">
    <source>
        <dbReference type="Proteomes" id="UP000248806"/>
    </source>
</evidence>
<gene>
    <name evidence="1" type="ORF">EI42_02876</name>
</gene>
<reference evidence="1 2" key="1">
    <citation type="submission" date="2018-06" db="EMBL/GenBank/DDBJ databases">
        <title>Genomic Encyclopedia of Archaeal and Bacterial Type Strains, Phase II (KMG-II): from individual species to whole genera.</title>
        <authorList>
            <person name="Goeker M."/>
        </authorList>
    </citation>
    <scope>NUCLEOTIDE SEQUENCE [LARGE SCALE GENOMIC DNA]</scope>
    <source>
        <strain evidence="1 2">ATCC BAA-1881</strain>
    </source>
</reference>